<evidence type="ECO:0000256" key="1">
    <source>
        <dbReference type="ARBA" id="ARBA00023118"/>
    </source>
</evidence>
<keyword evidence="1" id="KW-0051">Antiviral defense</keyword>
<accession>A0A448GTT3</accession>
<dbReference type="KEGG" id="mcun:NCTC10297_00136"/>
<dbReference type="InterPro" id="IPR010172">
    <property type="entry name" value="CRISPR-assoc_prot_TM1791"/>
</dbReference>
<dbReference type="EMBL" id="LR134343">
    <property type="protein sequence ID" value="VEG12220.1"/>
    <property type="molecule type" value="Genomic_DNA"/>
</dbReference>
<dbReference type="NCBIfam" id="TIGR01898">
    <property type="entry name" value="cas_TM1791_cmr6"/>
    <property type="match status" value="1"/>
</dbReference>
<dbReference type="PANTHER" id="PTHR39965">
    <property type="entry name" value="CRISPR SYSTEM CMR SUBUNIT CMR6"/>
    <property type="match status" value="1"/>
</dbReference>
<evidence type="ECO:0000313" key="3">
    <source>
        <dbReference type="EMBL" id="VEG12220.1"/>
    </source>
</evidence>
<dbReference type="Pfam" id="PF03787">
    <property type="entry name" value="RAMPs"/>
    <property type="match status" value="1"/>
</dbReference>
<dbReference type="RefSeq" id="WP_126329407.1">
    <property type="nucleotide sequence ID" value="NZ_LR134343.1"/>
</dbReference>
<proteinExistence type="predicted"/>
<sequence length="380" mass="42902">MTAGEKDTVLMRDNLCEIIQKIDSAHAGLLMQRGLRKWEEGEKPTKKALIDTIASVKPNELYLLAFNRWLGATFNKPTFATASASIDGRLFTGLALGGTLETGVMTHHAYGMPMIAGSSVKGAVRSYVEHLFAKRNENNQIKYDKDGQVIVQDDKKPILDILFGADSDDDNASAGYLIWHDAWWIPKVSSKMELSADNQPFVGEVVTVHHQKDYQGEWVEAWDIESPVPNQQIAVQGDFYFCIEGDNDWAEFAKDLLDRMLKEQGLGAKGSNGYGYFISDKKLDGDIEKRYQNSKPIDPTNPLALIKKEISILDDEQLVEKLSKGINKFFNDLQFNKEDESDCRKVVQVLVEERSDFIDKLSNETGKNAQKAYKFIEKYR</sequence>
<evidence type="ECO:0000259" key="2">
    <source>
        <dbReference type="Pfam" id="PF03787"/>
    </source>
</evidence>
<reference evidence="3 4" key="1">
    <citation type="submission" date="2018-12" db="EMBL/GenBank/DDBJ databases">
        <authorList>
            <consortium name="Pathogen Informatics"/>
        </authorList>
    </citation>
    <scope>NUCLEOTIDE SEQUENCE [LARGE SCALE GENOMIC DNA]</scope>
    <source>
        <strain evidence="3 4">NCTC10297</strain>
    </source>
</reference>
<dbReference type="InterPro" id="IPR005537">
    <property type="entry name" value="RAMP_III_fam"/>
</dbReference>
<dbReference type="GO" id="GO:0051607">
    <property type="term" value="P:defense response to virus"/>
    <property type="evidence" value="ECO:0007669"/>
    <property type="project" value="UniProtKB-KW"/>
</dbReference>
<dbReference type="PANTHER" id="PTHR39965:SF1">
    <property type="entry name" value="CRISPR SYSTEM CMR SUBUNIT CMR6"/>
    <property type="match status" value="1"/>
</dbReference>
<dbReference type="AlphaFoldDB" id="A0A448GTT3"/>
<feature type="domain" description="CRISPR type III-associated protein" evidence="2">
    <location>
        <begin position="90"/>
        <end position="277"/>
    </location>
</feature>
<protein>
    <submittedName>
        <fullName evidence="3">CRISPR type III-B/RAMP module RAMP protein Cmr6</fullName>
    </submittedName>
</protein>
<gene>
    <name evidence="3" type="ORF">NCTC10297_00136</name>
</gene>
<dbReference type="OrthoDB" id="9813956at2"/>
<evidence type="ECO:0000313" key="4">
    <source>
        <dbReference type="Proteomes" id="UP000274100"/>
    </source>
</evidence>
<dbReference type="Proteomes" id="UP000274100">
    <property type="component" value="Chromosome"/>
</dbReference>
<organism evidence="3 4">
    <name type="scientific">Moraxella cuniculi</name>
    <dbReference type="NCBI Taxonomy" id="34061"/>
    <lineage>
        <taxon>Bacteria</taxon>
        <taxon>Pseudomonadati</taxon>
        <taxon>Pseudomonadota</taxon>
        <taxon>Gammaproteobacteria</taxon>
        <taxon>Moraxellales</taxon>
        <taxon>Moraxellaceae</taxon>
        <taxon>Moraxella</taxon>
    </lineage>
</organism>
<name>A0A448GTT3_9GAMM</name>